<feature type="non-terminal residue" evidence="2">
    <location>
        <position position="66"/>
    </location>
</feature>
<feature type="non-terminal residue" evidence="2">
    <location>
        <position position="1"/>
    </location>
</feature>
<accession>A0A6J4QQ73</accession>
<dbReference type="AlphaFoldDB" id="A0A6J4QQ73"/>
<organism evidence="2">
    <name type="scientific">uncultured Rubrobacteraceae bacterium</name>
    <dbReference type="NCBI Taxonomy" id="349277"/>
    <lineage>
        <taxon>Bacteria</taxon>
        <taxon>Bacillati</taxon>
        <taxon>Actinomycetota</taxon>
        <taxon>Rubrobacteria</taxon>
        <taxon>Rubrobacterales</taxon>
        <taxon>Rubrobacteraceae</taxon>
        <taxon>environmental samples</taxon>
    </lineage>
</organism>
<sequence length="66" mass="6706">GGFGRRASQSGHPGVLRAVGGRGQAEEGGAGGLHAQAAYHPQCGTQTPHPLEALSYKATELAIEQL</sequence>
<feature type="compositionally biased region" description="Gly residues" evidence="1">
    <location>
        <begin position="20"/>
        <end position="32"/>
    </location>
</feature>
<evidence type="ECO:0000256" key="1">
    <source>
        <dbReference type="SAM" id="MobiDB-lite"/>
    </source>
</evidence>
<proteinExistence type="predicted"/>
<dbReference type="EMBL" id="CADCVB010000173">
    <property type="protein sequence ID" value="CAA9443371.1"/>
    <property type="molecule type" value="Genomic_DNA"/>
</dbReference>
<feature type="region of interest" description="Disordered" evidence="1">
    <location>
        <begin position="1"/>
        <end position="33"/>
    </location>
</feature>
<gene>
    <name evidence="2" type="ORF">AVDCRST_MAG78-2653</name>
</gene>
<name>A0A6J4QQ73_9ACTN</name>
<evidence type="ECO:0000313" key="2">
    <source>
        <dbReference type="EMBL" id="CAA9443371.1"/>
    </source>
</evidence>
<reference evidence="2" key="1">
    <citation type="submission" date="2020-02" db="EMBL/GenBank/DDBJ databases">
        <authorList>
            <person name="Meier V. D."/>
        </authorList>
    </citation>
    <scope>NUCLEOTIDE SEQUENCE</scope>
    <source>
        <strain evidence="2">AVDCRST_MAG78</strain>
    </source>
</reference>
<protein>
    <submittedName>
        <fullName evidence="2">Mobile element protein</fullName>
    </submittedName>
</protein>